<protein>
    <submittedName>
        <fullName evidence="2">Uncharacterized protein</fullName>
    </submittedName>
</protein>
<feature type="region of interest" description="Disordered" evidence="1">
    <location>
        <begin position="33"/>
        <end position="83"/>
    </location>
</feature>
<reference evidence="2" key="1">
    <citation type="submission" date="2014-09" db="EMBL/GenBank/DDBJ databases">
        <authorList>
            <person name="Magalhaes I.L.F."/>
            <person name="Oliveira U."/>
            <person name="Santos F.R."/>
            <person name="Vidigal T.H.D.A."/>
            <person name="Brescovit A.D."/>
            <person name="Santos A.J."/>
        </authorList>
    </citation>
    <scope>NUCLEOTIDE SEQUENCE</scope>
    <source>
        <tissue evidence="2">Shoot tissue taken approximately 20 cm above the soil surface</tissue>
    </source>
</reference>
<dbReference type="AlphaFoldDB" id="A0A0A8ZJM0"/>
<proteinExistence type="predicted"/>
<sequence length="83" mass="8953">MPATTLSRIEFHPQCVTNSPTAGCFSTASCSHHGTTSPFSPTSTSAAMSGRRTHRYGEPHRASPDANSRSRVPPMLAWLPKLE</sequence>
<dbReference type="EMBL" id="GBRH01260950">
    <property type="protein sequence ID" value="JAD36945.1"/>
    <property type="molecule type" value="Transcribed_RNA"/>
</dbReference>
<organism evidence="2">
    <name type="scientific">Arundo donax</name>
    <name type="common">Giant reed</name>
    <name type="synonym">Donax arundinaceus</name>
    <dbReference type="NCBI Taxonomy" id="35708"/>
    <lineage>
        <taxon>Eukaryota</taxon>
        <taxon>Viridiplantae</taxon>
        <taxon>Streptophyta</taxon>
        <taxon>Embryophyta</taxon>
        <taxon>Tracheophyta</taxon>
        <taxon>Spermatophyta</taxon>
        <taxon>Magnoliopsida</taxon>
        <taxon>Liliopsida</taxon>
        <taxon>Poales</taxon>
        <taxon>Poaceae</taxon>
        <taxon>PACMAD clade</taxon>
        <taxon>Arundinoideae</taxon>
        <taxon>Arundineae</taxon>
        <taxon>Arundo</taxon>
    </lineage>
</organism>
<reference evidence="2" key="2">
    <citation type="journal article" date="2015" name="Data Brief">
        <title>Shoot transcriptome of the giant reed, Arundo donax.</title>
        <authorList>
            <person name="Barrero R.A."/>
            <person name="Guerrero F.D."/>
            <person name="Moolhuijzen P."/>
            <person name="Goolsby J.A."/>
            <person name="Tidwell J."/>
            <person name="Bellgard S.E."/>
            <person name="Bellgard M.I."/>
        </authorList>
    </citation>
    <scope>NUCLEOTIDE SEQUENCE</scope>
    <source>
        <tissue evidence="2">Shoot tissue taken approximately 20 cm above the soil surface</tissue>
    </source>
</reference>
<evidence type="ECO:0000256" key="1">
    <source>
        <dbReference type="SAM" id="MobiDB-lite"/>
    </source>
</evidence>
<evidence type="ECO:0000313" key="2">
    <source>
        <dbReference type="EMBL" id="JAD36945.1"/>
    </source>
</evidence>
<name>A0A0A8ZJM0_ARUDO</name>
<accession>A0A0A8ZJM0</accession>
<feature type="compositionally biased region" description="Low complexity" evidence="1">
    <location>
        <begin position="35"/>
        <end position="45"/>
    </location>
</feature>